<dbReference type="InterPro" id="IPR050386">
    <property type="entry name" value="Glycosyl_hydrolase_5"/>
</dbReference>
<protein>
    <recommendedName>
        <fullName evidence="14">glucan 1,3-beta-glucosidase</fullName>
        <ecNumber evidence="14">3.2.1.58</ecNumber>
    </recommendedName>
    <alternativeName>
        <fullName evidence="15">Exo-1,3-beta-glucanase D</fullName>
    </alternativeName>
</protein>
<keyword evidence="5 19" id="KW-0378">Hydrolase</keyword>
<comment type="subcellular location">
    <subcellularLocation>
        <location evidence="1">Cell membrane</location>
        <topology evidence="1">Single-pass type II membrane protein</topology>
    </subcellularLocation>
</comment>
<dbReference type="Proteomes" id="UP000623467">
    <property type="component" value="Unassembled WGS sequence"/>
</dbReference>
<dbReference type="Gene3D" id="3.20.20.80">
    <property type="entry name" value="Glycosidases"/>
    <property type="match status" value="1"/>
</dbReference>
<evidence type="ECO:0000256" key="1">
    <source>
        <dbReference type="ARBA" id="ARBA00004401"/>
    </source>
</evidence>
<keyword evidence="6" id="KW-0735">Signal-anchor</keyword>
<evidence type="ECO:0000256" key="15">
    <source>
        <dbReference type="ARBA" id="ARBA00041260"/>
    </source>
</evidence>
<organism evidence="19 20">
    <name type="scientific">Mycena sanguinolenta</name>
    <dbReference type="NCBI Taxonomy" id="230812"/>
    <lineage>
        <taxon>Eukaryota</taxon>
        <taxon>Fungi</taxon>
        <taxon>Dikarya</taxon>
        <taxon>Basidiomycota</taxon>
        <taxon>Agaricomycotina</taxon>
        <taxon>Agaricomycetes</taxon>
        <taxon>Agaricomycetidae</taxon>
        <taxon>Agaricales</taxon>
        <taxon>Marasmiineae</taxon>
        <taxon>Mycenaceae</taxon>
        <taxon>Mycena</taxon>
    </lineage>
</organism>
<evidence type="ECO:0000256" key="8">
    <source>
        <dbReference type="ARBA" id="ARBA00023136"/>
    </source>
</evidence>
<evidence type="ECO:0000256" key="5">
    <source>
        <dbReference type="ARBA" id="ARBA00022801"/>
    </source>
</evidence>
<evidence type="ECO:0000256" key="11">
    <source>
        <dbReference type="ARBA" id="ARBA00023316"/>
    </source>
</evidence>
<keyword evidence="4 17" id="KW-0812">Transmembrane</keyword>
<keyword evidence="3" id="KW-1003">Cell membrane</keyword>
<comment type="catalytic activity">
    <reaction evidence="12">
        <text>Successive hydrolysis of beta-D-glucose units from the non-reducing ends of (1-&gt;3)-beta-D-glucans, releasing alpha-glucose.</text>
        <dbReference type="EC" id="3.2.1.58"/>
    </reaction>
</comment>
<comment type="function">
    <text evidence="13">Glucosidase involved in the degradation of cellulosic biomass. Active on lichenan.</text>
</comment>
<evidence type="ECO:0000313" key="20">
    <source>
        <dbReference type="Proteomes" id="UP000623467"/>
    </source>
</evidence>
<dbReference type="AlphaFoldDB" id="A0A8H6XP21"/>
<keyword evidence="8 17" id="KW-0472">Membrane</keyword>
<evidence type="ECO:0000256" key="9">
    <source>
        <dbReference type="ARBA" id="ARBA00023180"/>
    </source>
</evidence>
<evidence type="ECO:0000256" key="14">
    <source>
        <dbReference type="ARBA" id="ARBA00038929"/>
    </source>
</evidence>
<dbReference type="GO" id="GO:0005886">
    <property type="term" value="C:plasma membrane"/>
    <property type="evidence" value="ECO:0007669"/>
    <property type="project" value="UniProtKB-SubCell"/>
</dbReference>
<dbReference type="SUPFAM" id="SSF51445">
    <property type="entry name" value="(Trans)glycosidases"/>
    <property type="match status" value="1"/>
</dbReference>
<dbReference type="PANTHER" id="PTHR31297">
    <property type="entry name" value="GLUCAN ENDO-1,6-BETA-GLUCOSIDASE B"/>
    <property type="match status" value="1"/>
</dbReference>
<dbReference type="InterPro" id="IPR017853">
    <property type="entry name" value="GH"/>
</dbReference>
<dbReference type="EMBL" id="JACAZH010000020">
    <property type="protein sequence ID" value="KAF7345315.1"/>
    <property type="molecule type" value="Genomic_DNA"/>
</dbReference>
<evidence type="ECO:0000256" key="17">
    <source>
        <dbReference type="SAM" id="Phobius"/>
    </source>
</evidence>
<dbReference type="GO" id="GO:0009251">
    <property type="term" value="P:glucan catabolic process"/>
    <property type="evidence" value="ECO:0007669"/>
    <property type="project" value="TreeGrafter"/>
</dbReference>
<dbReference type="PANTHER" id="PTHR31297:SF34">
    <property type="entry name" value="GLUCAN 1,3-BETA-GLUCOSIDASE 2"/>
    <property type="match status" value="1"/>
</dbReference>
<accession>A0A8H6XP21</accession>
<proteinExistence type="inferred from homology"/>
<name>A0A8H6XP21_9AGAR</name>
<keyword evidence="20" id="KW-1185">Reference proteome</keyword>
<evidence type="ECO:0000256" key="16">
    <source>
        <dbReference type="SAM" id="MobiDB-lite"/>
    </source>
</evidence>
<keyword evidence="11" id="KW-0961">Cell wall biogenesis/degradation</keyword>
<keyword evidence="9" id="KW-0325">Glycoprotein</keyword>
<evidence type="ECO:0000256" key="6">
    <source>
        <dbReference type="ARBA" id="ARBA00022968"/>
    </source>
</evidence>
<evidence type="ECO:0000256" key="4">
    <source>
        <dbReference type="ARBA" id="ARBA00022692"/>
    </source>
</evidence>
<dbReference type="EC" id="3.2.1.58" evidence="14"/>
<comment type="similarity">
    <text evidence="2">Belongs to the glycosyl hydrolase 5 (cellulase A) family.</text>
</comment>
<dbReference type="OrthoDB" id="62120at2759"/>
<feature type="transmembrane region" description="Helical" evidence="17">
    <location>
        <begin position="181"/>
        <end position="203"/>
    </location>
</feature>
<dbReference type="Pfam" id="PF00150">
    <property type="entry name" value="Cellulase"/>
    <property type="match status" value="1"/>
</dbReference>
<evidence type="ECO:0000256" key="12">
    <source>
        <dbReference type="ARBA" id="ARBA00036824"/>
    </source>
</evidence>
<reference evidence="19" key="1">
    <citation type="submission" date="2020-05" db="EMBL/GenBank/DDBJ databases">
        <title>Mycena genomes resolve the evolution of fungal bioluminescence.</title>
        <authorList>
            <person name="Tsai I.J."/>
        </authorList>
    </citation>
    <scope>NUCLEOTIDE SEQUENCE</scope>
    <source>
        <strain evidence="19">160909Yilan</strain>
    </source>
</reference>
<evidence type="ECO:0000256" key="3">
    <source>
        <dbReference type="ARBA" id="ARBA00022475"/>
    </source>
</evidence>
<feature type="compositionally biased region" description="Polar residues" evidence="16">
    <location>
        <begin position="59"/>
        <end position="96"/>
    </location>
</feature>
<dbReference type="InterPro" id="IPR001547">
    <property type="entry name" value="Glyco_hydro_5"/>
</dbReference>
<evidence type="ECO:0000259" key="18">
    <source>
        <dbReference type="Pfam" id="PF00150"/>
    </source>
</evidence>
<comment type="caution">
    <text evidence="19">The sequence shown here is derived from an EMBL/GenBank/DDBJ whole genome shotgun (WGS) entry which is preliminary data.</text>
</comment>
<dbReference type="GO" id="GO:0004338">
    <property type="term" value="F:glucan exo-1,3-beta-glucosidase activity"/>
    <property type="evidence" value="ECO:0007669"/>
    <property type="project" value="UniProtKB-EC"/>
</dbReference>
<sequence length="805" mass="86182">MYLENLPQKMIEILAKTGKADNRQTETANAGIAVNGRNSRCGGQNDYYAPAPYPPTGHGSSVSLASYSSEQGYPSNEHGYSSNGYPSNGYPSNGYPSNEHGYAPSEHGYPSSQHGYPSHEHIYADSASAYADSTYNLNPSGAGRRPYHDSSYQEPVLSSALPNEKRATYLAPKSRGRRKRITIGLVALLFILGAAGAALYFFVFKKKDASTTTADSSSGPVQSNIAVAVTGGDGSTITADDGSNFTYTNPFGGTWYWDANDPFNNGARPQSWSPALNETFNFGADKIRGVNIGGWLVTEPFITPALYQTVQASAPSGITVVDEYTLLQAGGQAALEDHYKTFITEQDFMQIAAAGLNFVRIPIAYWAIEVLEGEGFLANVSWTYFLKAIQWARKYGLRINVDLHALPGSQNGWNHSGRLGTYNVLYGPMGIANAQRSLDYIRIIAEFISQPEYSPVITMFGVTNEPWGPSITQDILSRYYLQAYNNVRLASGIGAGNGPFVSFHEGFLGPQQWSGFLPNADRASLDMHTYLCFQGQEATPVTGRTSDPCNAWGSLFNSTMTNFGMIVAGEWSLALTDCGLYVNGVGLGTRYEGDYPGSPTTSLGNCTTDWLDWQNWDAPTKAGYMALAQSSMDALQRRRSGPTLSGLEQGWMPTDPRAAVGQCGNTSPWEGPLASWQTGGAGAGSIPATVSSSLAWPPPSIYFANSAATPGNLLPTYSAQGTPVTLPGPTFTITSAKTTTTANAGDGWENAADQAGMMAPIPGCSYYDPWVGSSFAPPSPLCTSSPRRRAAAAAPVITAPPQLKR</sequence>
<feature type="region of interest" description="Disordered" evidence="16">
    <location>
        <begin position="35"/>
        <end position="54"/>
    </location>
</feature>
<keyword evidence="10" id="KW-0326">Glycosidase</keyword>
<evidence type="ECO:0000256" key="2">
    <source>
        <dbReference type="ARBA" id="ARBA00005641"/>
    </source>
</evidence>
<dbReference type="GO" id="GO:0071555">
    <property type="term" value="P:cell wall organization"/>
    <property type="evidence" value="ECO:0007669"/>
    <property type="project" value="UniProtKB-KW"/>
</dbReference>
<feature type="region of interest" description="Disordered" evidence="16">
    <location>
        <begin position="778"/>
        <end position="805"/>
    </location>
</feature>
<gene>
    <name evidence="19" type="ORF">MSAN_01908300</name>
</gene>
<evidence type="ECO:0000256" key="10">
    <source>
        <dbReference type="ARBA" id="ARBA00023295"/>
    </source>
</evidence>
<dbReference type="GO" id="GO:0005576">
    <property type="term" value="C:extracellular region"/>
    <property type="evidence" value="ECO:0007669"/>
    <property type="project" value="TreeGrafter"/>
</dbReference>
<feature type="domain" description="Glycoside hydrolase family 5" evidence="18">
    <location>
        <begin position="339"/>
        <end position="576"/>
    </location>
</feature>
<keyword evidence="7 17" id="KW-1133">Transmembrane helix</keyword>
<feature type="region of interest" description="Disordered" evidence="16">
    <location>
        <begin position="59"/>
        <end position="114"/>
    </location>
</feature>
<evidence type="ECO:0000313" key="19">
    <source>
        <dbReference type="EMBL" id="KAF7345315.1"/>
    </source>
</evidence>
<evidence type="ECO:0000256" key="7">
    <source>
        <dbReference type="ARBA" id="ARBA00022989"/>
    </source>
</evidence>
<dbReference type="GO" id="GO:0009986">
    <property type="term" value="C:cell surface"/>
    <property type="evidence" value="ECO:0007669"/>
    <property type="project" value="TreeGrafter"/>
</dbReference>
<evidence type="ECO:0000256" key="13">
    <source>
        <dbReference type="ARBA" id="ARBA00037126"/>
    </source>
</evidence>